<dbReference type="InterPro" id="IPR051681">
    <property type="entry name" value="Ser/Thr_Kinases-Pseudokinases"/>
</dbReference>
<feature type="region of interest" description="Disordered" evidence="3">
    <location>
        <begin position="892"/>
        <end position="955"/>
    </location>
</feature>
<proteinExistence type="predicted"/>
<dbReference type="SUPFAM" id="SSF52058">
    <property type="entry name" value="L domain-like"/>
    <property type="match status" value="1"/>
</dbReference>
<feature type="compositionally biased region" description="Basic and acidic residues" evidence="3">
    <location>
        <begin position="940"/>
        <end position="950"/>
    </location>
</feature>
<dbReference type="AlphaFoldDB" id="A0A976FK25"/>
<dbReference type="GO" id="GO:0005524">
    <property type="term" value="F:ATP binding"/>
    <property type="evidence" value="ECO:0007669"/>
    <property type="project" value="InterPro"/>
</dbReference>
<feature type="domain" description="Protein kinase" evidence="5">
    <location>
        <begin position="628"/>
        <end position="1039"/>
    </location>
</feature>
<feature type="region of interest" description="Disordered" evidence="3">
    <location>
        <begin position="524"/>
        <end position="544"/>
    </location>
</feature>
<protein>
    <recommendedName>
        <fullName evidence="5">Protein kinase domain-containing protein</fullName>
    </recommendedName>
</protein>
<dbReference type="Gene3D" id="3.80.10.10">
    <property type="entry name" value="Ribonuclease Inhibitor"/>
    <property type="match status" value="2"/>
</dbReference>
<sequence>MVIPLNRIEKAFFAVAEIGKEDGPDLMDSLFWQCSKTGVDQSPSQAQPLGGSAVSSPLAMNGSSVWRPHSFRARTKHNMLQLLTTLLLLYFLPLPVAATACVNASTLVEGESDLTAVVYDANCVARSFLVVGNSAVERSLNLSNLNVVEVRSYPRVYQLLLNNNEIEILAPTNLDNDMETLELASNVIMDLSDFRFPKRLTYLDLSYNSIATLSYSTPWPESGELQTLLLHGNSLSSVSVDSFSKLVALQSLSLSNTGISNLNDLILPVSLRKFNATRNSFTSASTNFSNLPTALQYFLANVFRDLSNNLLTVFPTIVSSLTTLVELNLESNGIKQIHGVTFASTLRKIYLNDNPLSTIEICRSDVSVFQSLTEFSAPLSVSSTCSNVKASREEIKGVSFCVLEDNDCIRSSVSNSAGGSTKDESSSSLDGTASSELRTRSKSWIFSAESIGIIGTTFLVIGILLSALVFGYAWKKRQRNDDDLSHRGATKLQRDRPYGSSGGNFLAFTSSGRVARAVGNNQYEYHDRDSKNGHNSSLEYSGTKAPGEDAAWSVYDSPLDNYTPVALLESSPKGSSFHGASTVSLQVRSKIKSKMNLDDLLVFEIPPEEIQMRQALHMSTSKSNSKTAFALSSMGVRSLRKVDTALFLAEYQGYKVVIQALMRSKKRFEQHFVEQIRLAAALDHASIVHFIGVTTGCSATASRQRGSSATAVPFDITSSYGLNASKSRYPTMGAPAWHLGVVFEYMQHGSLASMFKAERRRREGNGYYISNNVAVAIGSGTGNIFSWYPVFVKSSTCVNANPNTDWRCKLSIALDVAMGLVYLHANNYAHGCVCARKVLVNEQGEAKLSAMDVLLPSDLASFDNTHTTDDFHGSLRESARWTMQKLAGIRSMRVSKGPAKESSGELGRSRYANNSGESGVSGVSGATLDENHSPGGDQSTSDKESSKSDENSFESSNSNLACVAAQRDDVYAFGTFLWELDTMIAVEEDLMSLRVPSGNSQLLKFSQDCPLELQELARQCWHESPSERPDAIDVQEELVRVLEGRLTTSGQPPPNWTPPSYVSAASTLNSLSSFEPSSYMSSSRSVTIADLEGD</sequence>
<dbReference type="InterPro" id="IPR003591">
    <property type="entry name" value="Leu-rich_rpt_typical-subtyp"/>
</dbReference>
<name>A0A976FK25_BRELC</name>
<dbReference type="PANTHER" id="PTHR44329">
    <property type="entry name" value="SERINE/THREONINE-PROTEIN KINASE TNNI3K-RELATED"/>
    <property type="match status" value="1"/>
</dbReference>
<keyword evidence="1" id="KW-0433">Leucine-rich repeat</keyword>
<dbReference type="Proteomes" id="UP000294530">
    <property type="component" value="Unassembled WGS sequence"/>
</dbReference>
<evidence type="ECO:0000313" key="6">
    <source>
        <dbReference type="EMBL" id="TDH67826.1"/>
    </source>
</evidence>
<keyword evidence="4" id="KW-1133">Transmembrane helix</keyword>
<feature type="region of interest" description="Disordered" evidence="3">
    <location>
        <begin position="413"/>
        <end position="433"/>
    </location>
</feature>
<feature type="transmembrane region" description="Helical" evidence="4">
    <location>
        <begin position="451"/>
        <end position="474"/>
    </location>
</feature>
<evidence type="ECO:0000256" key="1">
    <source>
        <dbReference type="ARBA" id="ARBA00022614"/>
    </source>
</evidence>
<comment type="caution">
    <text evidence="6">The sequence shown here is derived from an EMBL/GenBank/DDBJ whole genome shotgun (WGS) entry which is preliminary data.</text>
</comment>
<dbReference type="InterPro" id="IPR001611">
    <property type="entry name" value="Leu-rich_rpt"/>
</dbReference>
<dbReference type="Pfam" id="PF07714">
    <property type="entry name" value="PK_Tyr_Ser-Thr"/>
    <property type="match status" value="2"/>
</dbReference>
<dbReference type="GeneID" id="94344182"/>
<dbReference type="SUPFAM" id="SSF56112">
    <property type="entry name" value="Protein kinase-like (PK-like)"/>
    <property type="match status" value="1"/>
</dbReference>
<dbReference type="SMART" id="SM00219">
    <property type="entry name" value="TyrKc"/>
    <property type="match status" value="1"/>
</dbReference>
<dbReference type="PROSITE" id="PS50011">
    <property type="entry name" value="PROTEIN_KINASE_DOM"/>
    <property type="match status" value="1"/>
</dbReference>
<feature type="compositionally biased region" description="Low complexity" evidence="3">
    <location>
        <begin position="1073"/>
        <end position="1085"/>
    </location>
</feature>
<keyword evidence="4" id="KW-0812">Transmembrane</keyword>
<keyword evidence="4" id="KW-0472">Membrane</keyword>
<dbReference type="InterPro" id="IPR020635">
    <property type="entry name" value="Tyr_kinase_cat_dom"/>
</dbReference>
<dbReference type="GO" id="GO:0004713">
    <property type="term" value="F:protein tyrosine kinase activity"/>
    <property type="evidence" value="ECO:0007669"/>
    <property type="project" value="InterPro"/>
</dbReference>
<dbReference type="EMBL" id="SHOA02000005">
    <property type="protein sequence ID" value="TDH67826.1"/>
    <property type="molecule type" value="Genomic_DNA"/>
</dbReference>
<dbReference type="OrthoDB" id="1053178at2759"/>
<keyword evidence="7" id="KW-1185">Reference proteome</keyword>
<evidence type="ECO:0000256" key="3">
    <source>
        <dbReference type="SAM" id="MobiDB-lite"/>
    </source>
</evidence>
<dbReference type="Gene3D" id="1.10.510.10">
    <property type="entry name" value="Transferase(Phosphotransferase) domain 1"/>
    <property type="match status" value="2"/>
</dbReference>
<dbReference type="PROSITE" id="PS51450">
    <property type="entry name" value="LRR"/>
    <property type="match status" value="1"/>
</dbReference>
<gene>
    <name evidence="6" type="ORF">CCR75_000403</name>
</gene>
<accession>A0A976FK25</accession>
<keyword evidence="2" id="KW-0677">Repeat</keyword>
<dbReference type="InterPro" id="IPR011009">
    <property type="entry name" value="Kinase-like_dom_sf"/>
</dbReference>
<organism evidence="6 7">
    <name type="scientific">Bremia lactucae</name>
    <name type="common">Lettuce downy mildew</name>
    <dbReference type="NCBI Taxonomy" id="4779"/>
    <lineage>
        <taxon>Eukaryota</taxon>
        <taxon>Sar</taxon>
        <taxon>Stramenopiles</taxon>
        <taxon>Oomycota</taxon>
        <taxon>Peronosporomycetes</taxon>
        <taxon>Peronosporales</taxon>
        <taxon>Peronosporaceae</taxon>
        <taxon>Bremia</taxon>
    </lineage>
</organism>
<dbReference type="InterPro" id="IPR032675">
    <property type="entry name" value="LRR_dom_sf"/>
</dbReference>
<dbReference type="KEGG" id="blac:94344182"/>
<dbReference type="InterPro" id="IPR000719">
    <property type="entry name" value="Prot_kinase_dom"/>
</dbReference>
<reference evidence="6 7" key="1">
    <citation type="journal article" date="2021" name="Genome Biol.">
        <title>AFLAP: assembly-free linkage analysis pipeline using k-mers from genome sequencing data.</title>
        <authorList>
            <person name="Fletcher K."/>
            <person name="Zhang L."/>
            <person name="Gil J."/>
            <person name="Han R."/>
            <person name="Cavanaugh K."/>
            <person name="Michelmore R."/>
        </authorList>
    </citation>
    <scope>NUCLEOTIDE SEQUENCE [LARGE SCALE GENOMIC DNA]</scope>
    <source>
        <strain evidence="6 7">SF5</strain>
    </source>
</reference>
<evidence type="ECO:0000313" key="7">
    <source>
        <dbReference type="Proteomes" id="UP000294530"/>
    </source>
</evidence>
<dbReference type="InterPro" id="IPR001245">
    <property type="entry name" value="Ser-Thr/Tyr_kinase_cat_dom"/>
</dbReference>
<dbReference type="RefSeq" id="XP_067817325.1">
    <property type="nucleotide sequence ID" value="XM_067958511.1"/>
</dbReference>
<evidence type="ECO:0000259" key="5">
    <source>
        <dbReference type="PROSITE" id="PS50011"/>
    </source>
</evidence>
<feature type="compositionally biased region" description="Low complexity" evidence="3">
    <location>
        <begin position="915"/>
        <end position="925"/>
    </location>
</feature>
<evidence type="ECO:0000256" key="2">
    <source>
        <dbReference type="ARBA" id="ARBA00022737"/>
    </source>
</evidence>
<evidence type="ECO:0000256" key="4">
    <source>
        <dbReference type="SAM" id="Phobius"/>
    </source>
</evidence>
<feature type="region of interest" description="Disordered" evidence="3">
    <location>
        <begin position="1073"/>
        <end position="1094"/>
    </location>
</feature>
<dbReference type="SMART" id="SM00369">
    <property type="entry name" value="LRR_TYP"/>
    <property type="match status" value="4"/>
</dbReference>
<dbReference type="GO" id="GO:0004674">
    <property type="term" value="F:protein serine/threonine kinase activity"/>
    <property type="evidence" value="ECO:0007669"/>
    <property type="project" value="TreeGrafter"/>
</dbReference>